<dbReference type="Proteomes" id="UP000254465">
    <property type="component" value="Unassembled WGS sequence"/>
</dbReference>
<dbReference type="AlphaFoldDB" id="A0A0F5ES77"/>
<gene>
    <name evidence="1" type="ORF">EIG79_07800</name>
    <name evidence="2" type="ORF">NCTC11296_02155</name>
</gene>
<protein>
    <submittedName>
        <fullName evidence="1">DUF3277 family protein</fullName>
    </submittedName>
    <submittedName>
        <fullName evidence="2">Protein of uncharacterized function (DUF3277)</fullName>
    </submittedName>
</protein>
<dbReference type="NCBIfam" id="NF047581">
    <property type="entry name" value="gp105_phage_fam"/>
    <property type="match status" value="1"/>
</dbReference>
<sequence>MAALATYAPDEVSIVIGAAIATGFADGTFIDIEEISDGITSVAGADGEVARSTSADPRKKITLTLLQTSSTNDVLSALYAADKVSKNSTFPIAVKDLRGRSLFAASTAWVTKSAKLDFGKEIGSREWVIETSDGILFVGGND</sequence>
<accession>A0A0F5ES77</accession>
<name>A0A0F5ES77_AVIPA</name>
<evidence type="ECO:0000313" key="4">
    <source>
        <dbReference type="Proteomes" id="UP000294229"/>
    </source>
</evidence>
<organism evidence="2 3">
    <name type="scientific">Avibacterium paragallinarum</name>
    <name type="common">Haemophilus gallinarum</name>
    <dbReference type="NCBI Taxonomy" id="728"/>
    <lineage>
        <taxon>Bacteria</taxon>
        <taxon>Pseudomonadati</taxon>
        <taxon>Pseudomonadota</taxon>
        <taxon>Gammaproteobacteria</taxon>
        <taxon>Pasteurellales</taxon>
        <taxon>Pasteurellaceae</taxon>
        <taxon>Avibacterium</taxon>
    </lineage>
</organism>
<reference evidence="1 4" key="2">
    <citation type="submission" date="2018-11" db="EMBL/GenBank/DDBJ databases">
        <title>Sequencing Av. paragallinarum serogroups.</title>
        <authorList>
            <person name="Hellmuth J.E."/>
            <person name="Boucher C.E."/>
            <person name="Cason E.D."/>
        </authorList>
    </citation>
    <scope>NUCLEOTIDE SEQUENCE [LARGE SCALE GENOMIC DNA]</scope>
    <source>
        <strain evidence="1 4">SA-3</strain>
    </source>
</reference>
<dbReference type="Pfam" id="PF11681">
    <property type="entry name" value="Phage_Tube_PhiTE"/>
    <property type="match status" value="1"/>
</dbReference>
<dbReference type="GeneID" id="66255115"/>
<dbReference type="Proteomes" id="UP000294229">
    <property type="component" value="Unassembled WGS sequence"/>
</dbReference>
<evidence type="ECO:0000313" key="3">
    <source>
        <dbReference type="Proteomes" id="UP000254465"/>
    </source>
</evidence>
<evidence type="ECO:0000313" key="1">
    <source>
        <dbReference type="EMBL" id="RZN58281.1"/>
    </source>
</evidence>
<dbReference type="InterPro" id="IPR021695">
    <property type="entry name" value="Phage_KPP10_Orf10"/>
</dbReference>
<evidence type="ECO:0000313" key="2">
    <source>
        <dbReference type="EMBL" id="STO72231.1"/>
    </source>
</evidence>
<proteinExistence type="predicted"/>
<dbReference type="EMBL" id="RQXS01000035">
    <property type="protein sequence ID" value="RZN58281.1"/>
    <property type="molecule type" value="Genomic_DNA"/>
</dbReference>
<reference evidence="2 3" key="1">
    <citation type="submission" date="2018-06" db="EMBL/GenBank/DDBJ databases">
        <authorList>
            <consortium name="Pathogen Informatics"/>
            <person name="Doyle S."/>
        </authorList>
    </citation>
    <scope>NUCLEOTIDE SEQUENCE [LARGE SCALE GENOMIC DNA]</scope>
    <source>
        <strain evidence="2 3">NCTC11296</strain>
    </source>
</reference>
<dbReference type="RefSeq" id="WP_017805953.1">
    <property type="nucleotide sequence ID" value="NZ_CP050316.1"/>
</dbReference>
<dbReference type="EMBL" id="UGHK01000002">
    <property type="protein sequence ID" value="STO72231.1"/>
    <property type="molecule type" value="Genomic_DNA"/>
</dbReference>